<accession>A0A0R3TGN7</accession>
<dbReference type="WBParaSite" id="HNAJ_0000622801-mRNA-1">
    <property type="protein sequence ID" value="HNAJ_0000622801-mRNA-1"/>
    <property type="gene ID" value="HNAJ_0000622801"/>
</dbReference>
<evidence type="ECO:0000313" key="1">
    <source>
        <dbReference type="WBParaSite" id="HNAJ_0000622801-mRNA-1"/>
    </source>
</evidence>
<name>A0A0R3TGN7_RODNA</name>
<reference evidence="1" key="1">
    <citation type="submission" date="2017-02" db="UniProtKB">
        <authorList>
            <consortium name="WormBaseParasite"/>
        </authorList>
    </citation>
    <scope>IDENTIFICATION</scope>
</reference>
<dbReference type="AlphaFoldDB" id="A0A0R3TGN7"/>
<proteinExistence type="predicted"/>
<protein>
    <submittedName>
        <fullName evidence="1">Uncharacterized protein</fullName>
    </submittedName>
</protein>
<organism evidence="1">
    <name type="scientific">Rodentolepis nana</name>
    <name type="common">Dwarf tapeworm</name>
    <name type="synonym">Hymenolepis nana</name>
    <dbReference type="NCBI Taxonomy" id="102285"/>
    <lineage>
        <taxon>Eukaryota</taxon>
        <taxon>Metazoa</taxon>
        <taxon>Spiralia</taxon>
        <taxon>Lophotrochozoa</taxon>
        <taxon>Platyhelminthes</taxon>
        <taxon>Cestoda</taxon>
        <taxon>Eucestoda</taxon>
        <taxon>Cyclophyllidea</taxon>
        <taxon>Hymenolepididae</taxon>
        <taxon>Rodentolepis</taxon>
    </lineage>
</organism>
<sequence length="68" mass="7693">MKTLTLSNRLCHNPVSLTKHETTPRSLRPPAPAVSTERLLRAFMRPSKPAERDDVPRGNMILSGWISR</sequence>